<organism evidence="2 3">
    <name type="scientific">Cylindrospermum stagnale PCC 7417</name>
    <dbReference type="NCBI Taxonomy" id="56107"/>
    <lineage>
        <taxon>Bacteria</taxon>
        <taxon>Bacillati</taxon>
        <taxon>Cyanobacteriota</taxon>
        <taxon>Cyanophyceae</taxon>
        <taxon>Nostocales</taxon>
        <taxon>Nostocaceae</taxon>
        <taxon>Cylindrospermum</taxon>
    </lineage>
</organism>
<evidence type="ECO:0000313" key="2">
    <source>
        <dbReference type="EMBL" id="AFZ28162.1"/>
    </source>
</evidence>
<dbReference type="KEGG" id="csg:Cylst_6196"/>
<gene>
    <name evidence="2" type="ORF">Cylst_6196</name>
</gene>
<evidence type="ECO:0000256" key="1">
    <source>
        <dbReference type="SAM" id="MobiDB-lite"/>
    </source>
</evidence>
<dbReference type="Proteomes" id="UP000010475">
    <property type="component" value="Chromosome"/>
</dbReference>
<evidence type="ECO:0000313" key="3">
    <source>
        <dbReference type="Proteomes" id="UP000010475"/>
    </source>
</evidence>
<feature type="region of interest" description="Disordered" evidence="1">
    <location>
        <begin position="191"/>
        <end position="210"/>
    </location>
</feature>
<name>K9X927_9NOST</name>
<protein>
    <submittedName>
        <fullName evidence="2">Uncharacterized protein</fullName>
    </submittedName>
</protein>
<sequence>MTFAPTDIIKQELIDSLIENINPLVHSVSRRINPITPTSTISETLIVLDDLNKIFNRLKDSQKQKEDRDYLSKLWDYLDAHLNRDSSYWVSRTLVWEYEVIFFLRQIRKNEIILEPLNINLETNNSLSNPKNRIYQNKLNTQNSSVPTISKSIPEYERRNFYESESAIKWYETNSIEPDDATKHWGSLSREHGKFGSHPVCDDYHEDSFP</sequence>
<proteinExistence type="predicted"/>
<keyword evidence="3" id="KW-1185">Reference proteome</keyword>
<dbReference type="AlphaFoldDB" id="K9X927"/>
<accession>K9X927</accession>
<reference evidence="2 3" key="1">
    <citation type="submission" date="2012-06" db="EMBL/GenBank/DDBJ databases">
        <title>Finished chromosome of genome of Cylindrospermum stagnale PCC 7417.</title>
        <authorList>
            <consortium name="US DOE Joint Genome Institute"/>
            <person name="Gugger M."/>
            <person name="Coursin T."/>
            <person name="Rippka R."/>
            <person name="Tandeau De Marsac N."/>
            <person name="Huntemann M."/>
            <person name="Wei C.-L."/>
            <person name="Han J."/>
            <person name="Detter J.C."/>
            <person name="Han C."/>
            <person name="Tapia R."/>
            <person name="Chen A."/>
            <person name="Kyrpides N."/>
            <person name="Mavromatis K."/>
            <person name="Markowitz V."/>
            <person name="Szeto E."/>
            <person name="Ivanova N."/>
            <person name="Pagani I."/>
            <person name="Pati A."/>
            <person name="Goodwin L."/>
            <person name="Nordberg H.P."/>
            <person name="Cantor M.N."/>
            <person name="Hua S.X."/>
            <person name="Woyke T."/>
            <person name="Kerfeld C.A."/>
        </authorList>
    </citation>
    <scope>NUCLEOTIDE SEQUENCE [LARGE SCALE GENOMIC DNA]</scope>
    <source>
        <strain evidence="2 3">PCC 7417</strain>
    </source>
</reference>
<dbReference type="EMBL" id="CP003642">
    <property type="protein sequence ID" value="AFZ28162.1"/>
    <property type="molecule type" value="Genomic_DNA"/>
</dbReference>
<dbReference type="RefSeq" id="WP_015211394.1">
    <property type="nucleotide sequence ID" value="NC_019757.1"/>
</dbReference>
<dbReference type="HOGENOM" id="CLU_1308415_0_0_3"/>